<evidence type="ECO:0000313" key="2">
    <source>
        <dbReference type="Proteomes" id="UP000606724"/>
    </source>
</evidence>
<keyword evidence="2" id="KW-1185">Reference proteome</keyword>
<evidence type="ECO:0000313" key="1">
    <source>
        <dbReference type="EMBL" id="MBD7946543.1"/>
    </source>
</evidence>
<comment type="caution">
    <text evidence="1">The sequence shown here is derived from an EMBL/GenBank/DDBJ whole genome shotgun (WGS) entry which is preliminary data.</text>
</comment>
<dbReference type="RefSeq" id="WP_191689707.1">
    <property type="nucleotide sequence ID" value="NZ_JACSQR010000001.1"/>
</dbReference>
<proteinExistence type="predicted"/>
<organism evidence="1 2">
    <name type="scientific">Psychrobacter communis</name>
    <dbReference type="NCBI Taxonomy" id="2762238"/>
    <lineage>
        <taxon>Bacteria</taxon>
        <taxon>Pseudomonadati</taxon>
        <taxon>Pseudomonadota</taxon>
        <taxon>Gammaproteobacteria</taxon>
        <taxon>Moraxellales</taxon>
        <taxon>Moraxellaceae</taxon>
        <taxon>Psychrobacter</taxon>
    </lineage>
</organism>
<accession>A0ABR8RFL6</accession>
<reference evidence="1 2" key="1">
    <citation type="submission" date="2020-08" db="EMBL/GenBank/DDBJ databases">
        <title>A Genomic Blueprint of the Chicken Gut Microbiome.</title>
        <authorList>
            <person name="Gilroy R."/>
            <person name="Ravi A."/>
            <person name="Getino M."/>
            <person name="Pursley I."/>
            <person name="Horton D.L."/>
            <person name="Alikhan N.-F."/>
            <person name="Baker D."/>
            <person name="Gharbi K."/>
            <person name="Hall N."/>
            <person name="Watson M."/>
            <person name="Adriaenssens E.M."/>
            <person name="Foster-Nyarko E."/>
            <person name="Jarju S."/>
            <person name="Secka A."/>
            <person name="Antonio M."/>
            <person name="Oren A."/>
            <person name="Chaudhuri R."/>
            <person name="La Ragione R.M."/>
            <person name="Hildebrand F."/>
            <person name="Pallen M.J."/>
        </authorList>
    </citation>
    <scope>NUCLEOTIDE SEQUENCE [LARGE SCALE GENOMIC DNA]</scope>
    <source>
        <strain evidence="1 2">Sa4CVA2</strain>
    </source>
</reference>
<dbReference type="Proteomes" id="UP000606724">
    <property type="component" value="Unassembled WGS sequence"/>
</dbReference>
<gene>
    <name evidence="1" type="ORF">H9653_00595</name>
</gene>
<sequence>MSLNSFINTLQAIADTPEVETEPKKYPIEEYVTNAIACMMEGLPNDFSLAYVKYSKSVSESDANVINISYKYILKSGQEERDFDPADYLYPVGCINSIIEYYPSDNPSWNSFIIEFTPQSYEARYS</sequence>
<dbReference type="EMBL" id="JACSQR010000001">
    <property type="protein sequence ID" value="MBD7946543.1"/>
    <property type="molecule type" value="Genomic_DNA"/>
</dbReference>
<name>A0ABR8RFL6_9GAMM</name>
<protein>
    <submittedName>
        <fullName evidence="1">Uncharacterized protein</fullName>
    </submittedName>
</protein>